<organism evidence="2 3">
    <name type="scientific">Chryseobacterium viscerum</name>
    <dbReference type="NCBI Taxonomy" id="1037377"/>
    <lineage>
        <taxon>Bacteria</taxon>
        <taxon>Pseudomonadati</taxon>
        <taxon>Bacteroidota</taxon>
        <taxon>Flavobacteriia</taxon>
        <taxon>Flavobacteriales</taxon>
        <taxon>Weeksellaceae</taxon>
        <taxon>Chryseobacterium group</taxon>
        <taxon>Chryseobacterium</taxon>
    </lineage>
</organism>
<dbReference type="EMBL" id="PPEG02000006">
    <property type="protein sequence ID" value="PWN60312.1"/>
    <property type="molecule type" value="Genomic_DNA"/>
</dbReference>
<feature type="transmembrane region" description="Helical" evidence="1">
    <location>
        <begin position="102"/>
        <end position="120"/>
    </location>
</feature>
<proteinExistence type="predicted"/>
<protein>
    <submittedName>
        <fullName evidence="2">Uncharacterized protein</fullName>
    </submittedName>
</protein>
<feature type="transmembrane region" description="Helical" evidence="1">
    <location>
        <begin position="7"/>
        <end position="26"/>
    </location>
</feature>
<keyword evidence="1" id="KW-1133">Transmembrane helix</keyword>
<keyword evidence="1" id="KW-0812">Transmembrane</keyword>
<feature type="transmembrane region" description="Helical" evidence="1">
    <location>
        <begin position="75"/>
        <end position="96"/>
    </location>
</feature>
<evidence type="ECO:0000256" key="1">
    <source>
        <dbReference type="SAM" id="Phobius"/>
    </source>
</evidence>
<feature type="transmembrane region" description="Helical" evidence="1">
    <location>
        <begin position="46"/>
        <end position="68"/>
    </location>
</feature>
<evidence type="ECO:0000313" key="2">
    <source>
        <dbReference type="EMBL" id="PWN60312.1"/>
    </source>
</evidence>
<accession>A0A316WFT2</accession>
<reference evidence="2 3" key="1">
    <citation type="submission" date="2018-04" db="EMBL/GenBank/DDBJ databases">
        <title>Chryseobacterium oncorhynchi 701B-08T from rainbow trout, and Chryseobacterium viscerum 687B-08T from diseased fish.</title>
        <authorList>
            <person name="Jeong J.-J."/>
            <person name="Lee Y.J."/>
            <person name="Pathiraja D."/>
            <person name="Park B."/>
            <person name="Choi I.-G."/>
            <person name="Kim K.D."/>
        </authorList>
    </citation>
    <scope>NUCLEOTIDE SEQUENCE [LARGE SCALE GENOMIC DNA]</scope>
    <source>
        <strain evidence="2 3">687B-08</strain>
    </source>
</reference>
<dbReference type="AlphaFoldDB" id="A0A316WFT2"/>
<comment type="caution">
    <text evidence="2">The sequence shown here is derived from an EMBL/GenBank/DDBJ whole genome shotgun (WGS) entry which is preliminary data.</text>
</comment>
<name>A0A316WFT2_9FLAO</name>
<dbReference type="Proteomes" id="UP000236413">
    <property type="component" value="Unassembled WGS sequence"/>
</dbReference>
<evidence type="ECO:0000313" key="3">
    <source>
        <dbReference type="Proteomes" id="UP000236413"/>
    </source>
</evidence>
<gene>
    <name evidence="2" type="ORF">C1634_015210</name>
</gene>
<sequence>MFKANFLNILFYILVKYLIFYIFMMFKNDNFYLISPGIRDVADLFYYLWMFLFFPVIVCILFLVPLYYSFKIRKYPYFILINIIILSIEYCLYTYFASQLDLWNGIYNVIISAILFWVFFHKLIKVKFVNA</sequence>
<keyword evidence="1" id="KW-0472">Membrane</keyword>